<dbReference type="InterPro" id="IPR052565">
    <property type="entry name" value="Glutaredoxin-like_YDR286C"/>
</dbReference>
<comment type="caution">
    <text evidence="1">The sequence shown here is derived from an EMBL/GenBank/DDBJ whole genome shotgun (WGS) entry which is preliminary data.</text>
</comment>
<keyword evidence="2" id="KW-1185">Reference proteome</keyword>
<dbReference type="PANTHER" id="PTHR33558">
    <property type="entry name" value="GLUTAREDOXIN-LIKE PROTEIN C5ORF63 HOMOLOG"/>
    <property type="match status" value="1"/>
</dbReference>
<dbReference type="InterPro" id="IPR008554">
    <property type="entry name" value="Glutaredoxin-like"/>
</dbReference>
<dbReference type="Proteomes" id="UP000031561">
    <property type="component" value="Unassembled WGS sequence"/>
</dbReference>
<accession>A0ABD4T1S2</accession>
<dbReference type="PANTHER" id="PTHR33558:SF1">
    <property type="entry name" value="GLUTAREDOXIN-LIKE PROTEIN C5ORF63 HOMOLOG"/>
    <property type="match status" value="1"/>
</dbReference>
<organism evidence="1 2">
    <name type="scientific">Lyngbya confervoides BDU141951</name>
    <dbReference type="NCBI Taxonomy" id="1574623"/>
    <lineage>
        <taxon>Bacteria</taxon>
        <taxon>Bacillati</taxon>
        <taxon>Cyanobacteriota</taxon>
        <taxon>Cyanophyceae</taxon>
        <taxon>Oscillatoriophycideae</taxon>
        <taxon>Oscillatoriales</taxon>
        <taxon>Microcoleaceae</taxon>
        <taxon>Lyngbya</taxon>
    </lineage>
</organism>
<dbReference type="EMBL" id="JTHE03000041">
    <property type="protein sequence ID" value="MCM1982474.1"/>
    <property type="molecule type" value="Genomic_DNA"/>
</dbReference>
<dbReference type="SUPFAM" id="SSF52833">
    <property type="entry name" value="Thioredoxin-like"/>
    <property type="match status" value="1"/>
</dbReference>
<name>A0ABD4T1S2_9CYAN</name>
<dbReference type="AlphaFoldDB" id="A0ABD4T1S2"/>
<proteinExistence type="predicted"/>
<dbReference type="Gene3D" id="3.40.30.10">
    <property type="entry name" value="Glutaredoxin"/>
    <property type="match status" value="1"/>
</dbReference>
<gene>
    <name evidence="1" type="ORF">QQ91_0006490</name>
</gene>
<protein>
    <submittedName>
        <fullName evidence="1">Glutaredoxin family protein</fullName>
    </submittedName>
</protein>
<evidence type="ECO:0000313" key="1">
    <source>
        <dbReference type="EMBL" id="MCM1982474.1"/>
    </source>
</evidence>
<dbReference type="InterPro" id="IPR036249">
    <property type="entry name" value="Thioredoxin-like_sf"/>
</dbReference>
<evidence type="ECO:0000313" key="2">
    <source>
        <dbReference type="Proteomes" id="UP000031561"/>
    </source>
</evidence>
<reference evidence="1 2" key="1">
    <citation type="journal article" date="2015" name="Genome Announc.">
        <title>Draft Genome Sequence of Filamentous Marine Cyanobacterium Lyngbya confervoides Strain BDU141951.</title>
        <authorList>
            <person name="Chandrababunaidu M.M."/>
            <person name="Sen D."/>
            <person name="Tripathy S."/>
        </authorList>
    </citation>
    <scope>NUCLEOTIDE SEQUENCE [LARGE SCALE GENOMIC DNA]</scope>
    <source>
        <strain evidence="1 2">BDU141951</strain>
    </source>
</reference>
<sequence length="97" mass="11157">MSVILYTKSGCHLCEGLQEKLSQVTAFPFVLELRDIQDCADWWQRYQYEVPVLYLRKSQAAPEYPVPRPSPRMSVDQLTRHLQKVIDQLPHSGAGTP</sequence>
<dbReference type="Pfam" id="PF05768">
    <property type="entry name" value="Glrx-like"/>
    <property type="match status" value="1"/>
</dbReference>